<evidence type="ECO:0000313" key="2">
    <source>
        <dbReference type="Proteomes" id="UP000260680"/>
    </source>
</evidence>
<dbReference type="RefSeq" id="WP_117417662.1">
    <property type="nucleotide sequence ID" value="NZ_QOHO01000043.1"/>
</dbReference>
<organism evidence="1 2">
    <name type="scientific">Lacrimispora amygdalina</name>
    <dbReference type="NCBI Taxonomy" id="253257"/>
    <lineage>
        <taxon>Bacteria</taxon>
        <taxon>Bacillati</taxon>
        <taxon>Bacillota</taxon>
        <taxon>Clostridia</taxon>
        <taxon>Lachnospirales</taxon>
        <taxon>Lachnospiraceae</taxon>
        <taxon>Lacrimispora</taxon>
    </lineage>
</organism>
<reference evidence="1 2" key="1">
    <citation type="submission" date="2018-07" db="EMBL/GenBank/DDBJ databases">
        <title>New species, Clostridium PI-S10-A1B.</title>
        <authorList>
            <person name="Krishna G."/>
            <person name="Summeta K."/>
            <person name="Shikha S."/>
            <person name="Prabhu P.B."/>
            <person name="Suresh K."/>
        </authorList>
    </citation>
    <scope>NUCLEOTIDE SEQUENCE [LARGE SCALE GENOMIC DNA]</scope>
    <source>
        <strain evidence="1 2">PI-S10-A1B</strain>
    </source>
</reference>
<gene>
    <name evidence="1" type="ORF">DS742_14345</name>
</gene>
<comment type="caution">
    <text evidence="1">The sequence shown here is derived from an EMBL/GenBank/DDBJ whole genome shotgun (WGS) entry which is preliminary data.</text>
</comment>
<dbReference type="Proteomes" id="UP000260680">
    <property type="component" value="Unassembled WGS sequence"/>
</dbReference>
<protein>
    <submittedName>
        <fullName evidence="1">Uncharacterized protein</fullName>
    </submittedName>
</protein>
<proteinExistence type="predicted"/>
<sequence>MRVKFRGKTLNIKNNSKKRNEFCANWNHYDIEVFENDYRNVGDHGEYWKAHRFYVCATEPMGSTIVDGSEAPTQTKCLQIAFDNIDFDLKEKEEVVNQKTQYDDSDWVDEIEYWLKEMSY</sequence>
<accession>A0A3E2NB94</accession>
<name>A0A3E2NB94_9FIRM</name>
<dbReference type="EMBL" id="QOHO01000043">
    <property type="protein sequence ID" value="RFZ78289.1"/>
    <property type="molecule type" value="Genomic_DNA"/>
</dbReference>
<dbReference type="AlphaFoldDB" id="A0A3E2NB94"/>
<evidence type="ECO:0000313" key="1">
    <source>
        <dbReference type="EMBL" id="RFZ78289.1"/>
    </source>
</evidence>